<keyword evidence="2" id="KW-1185">Reference proteome</keyword>
<dbReference type="EMBL" id="JAVDXV010000001">
    <property type="protein sequence ID" value="MDR7331239.1"/>
    <property type="molecule type" value="Genomic_DNA"/>
</dbReference>
<dbReference type="Proteomes" id="UP001180825">
    <property type="component" value="Unassembled WGS sequence"/>
</dbReference>
<dbReference type="RefSeq" id="WP_310324112.1">
    <property type="nucleotide sequence ID" value="NZ_JAVDXV010000001.1"/>
</dbReference>
<accession>A0ABU2A243</accession>
<reference evidence="1 2" key="1">
    <citation type="submission" date="2023-07" db="EMBL/GenBank/DDBJ databases">
        <title>Sorghum-associated microbial communities from plants grown in Nebraska, USA.</title>
        <authorList>
            <person name="Schachtman D."/>
        </authorList>
    </citation>
    <scope>NUCLEOTIDE SEQUENCE [LARGE SCALE GENOMIC DNA]</scope>
    <source>
        <strain evidence="1 2">BE316</strain>
    </source>
</reference>
<gene>
    <name evidence="1" type="ORF">J2X21_000351</name>
</gene>
<sequence length="62" mass="7049">MKTPSTLTDLAAIDWTRPEVRQLTLGDLYAWDRLALRQPVLQPLSDEAAWEGTEIDVNRVVL</sequence>
<evidence type="ECO:0000313" key="2">
    <source>
        <dbReference type="Proteomes" id="UP001180825"/>
    </source>
</evidence>
<comment type="caution">
    <text evidence="1">The sequence shown here is derived from an EMBL/GenBank/DDBJ whole genome shotgun (WGS) entry which is preliminary data.</text>
</comment>
<protein>
    <submittedName>
        <fullName evidence="1">Uncharacterized protein</fullName>
    </submittedName>
</protein>
<name>A0ABU2A243_9BURK</name>
<organism evidence="1 2">
    <name type="scientific">Roseateles asaccharophilus</name>
    <dbReference type="NCBI Taxonomy" id="582607"/>
    <lineage>
        <taxon>Bacteria</taxon>
        <taxon>Pseudomonadati</taxon>
        <taxon>Pseudomonadota</taxon>
        <taxon>Betaproteobacteria</taxon>
        <taxon>Burkholderiales</taxon>
        <taxon>Sphaerotilaceae</taxon>
        <taxon>Roseateles</taxon>
    </lineage>
</organism>
<evidence type="ECO:0000313" key="1">
    <source>
        <dbReference type="EMBL" id="MDR7331239.1"/>
    </source>
</evidence>
<proteinExistence type="predicted"/>